<dbReference type="OrthoDB" id="9800873at2"/>
<evidence type="ECO:0000313" key="10">
    <source>
        <dbReference type="Proteomes" id="UP000009336"/>
    </source>
</evidence>
<sequence>MLIILGVFLLAGIVKGVIGLGLPTLAMGLLSTTMEPAIAASLLIIPSLVTNLWQLFIGPKFIALIKRLWGFIVGIFIGTLWSFLPSLSASSTWTIPTLGAILITYGCLGITTKKLPYPSHLEKWLSPFIGYFTGAITAATGVFVIPAVPYLQSLKLNKDELIQALGLAFTASTIALALQLSHDNSFDGVDYYLSIIALIPALIGMYIGQYCRKIMSERTFKRCFFIGLIALGGYMLFK</sequence>
<protein>
    <recommendedName>
        <fullName evidence="8">Probable membrane transporter protein</fullName>
    </recommendedName>
</protein>
<dbReference type="PATRIC" id="fig|1141662.3.peg.1529"/>
<dbReference type="Proteomes" id="UP000009336">
    <property type="component" value="Unassembled WGS sequence"/>
</dbReference>
<keyword evidence="6 8" id="KW-1133">Transmembrane helix</keyword>
<dbReference type="PANTHER" id="PTHR30269:SF32">
    <property type="entry name" value="MEMBRANE TRANSPORTER PROTEIN-RELATED"/>
    <property type="match status" value="1"/>
</dbReference>
<feature type="transmembrane region" description="Helical" evidence="8">
    <location>
        <begin position="68"/>
        <end position="84"/>
    </location>
</feature>
<feature type="transmembrane region" description="Helical" evidence="8">
    <location>
        <begin position="191"/>
        <end position="208"/>
    </location>
</feature>
<dbReference type="AlphaFoldDB" id="K8X1T7"/>
<keyword evidence="5 8" id="KW-0812">Transmembrane</keyword>
<dbReference type="InterPro" id="IPR052017">
    <property type="entry name" value="TSUP"/>
</dbReference>
<evidence type="ECO:0000313" key="9">
    <source>
        <dbReference type="EMBL" id="EKT62420.1"/>
    </source>
</evidence>
<dbReference type="GO" id="GO:0005886">
    <property type="term" value="C:plasma membrane"/>
    <property type="evidence" value="ECO:0007669"/>
    <property type="project" value="UniProtKB-SubCell"/>
</dbReference>
<evidence type="ECO:0000256" key="3">
    <source>
        <dbReference type="ARBA" id="ARBA00022448"/>
    </source>
</evidence>
<dbReference type="InterPro" id="IPR002781">
    <property type="entry name" value="TM_pro_TauE-like"/>
</dbReference>
<accession>K8X1T7</accession>
<name>K8X1T7_9GAMM</name>
<keyword evidence="7 8" id="KW-0472">Membrane</keyword>
<evidence type="ECO:0000256" key="5">
    <source>
        <dbReference type="ARBA" id="ARBA00022692"/>
    </source>
</evidence>
<evidence type="ECO:0000256" key="2">
    <source>
        <dbReference type="ARBA" id="ARBA00009142"/>
    </source>
</evidence>
<dbReference type="Pfam" id="PF01925">
    <property type="entry name" value="TauE"/>
    <property type="match status" value="1"/>
</dbReference>
<keyword evidence="10" id="KW-1185">Reference proteome</keyword>
<reference evidence="9 10" key="1">
    <citation type="journal article" date="2012" name="BMC Genomics">
        <title>Comparative genomics of bacteria in the genus Providencia isolated from wild Drosophila melanogaster.</title>
        <authorList>
            <person name="Galac M.R."/>
            <person name="Lazzaro B.P."/>
        </authorList>
    </citation>
    <scope>NUCLEOTIDE SEQUENCE [LARGE SCALE GENOMIC DNA]</scope>
    <source>
        <strain evidence="9 10">DSM 19968</strain>
    </source>
</reference>
<feature type="transmembrane region" description="Helical" evidence="8">
    <location>
        <begin position="128"/>
        <end position="149"/>
    </location>
</feature>
<proteinExistence type="inferred from homology"/>
<dbReference type="RefSeq" id="WP_008911531.1">
    <property type="nucleotide sequence ID" value="NZ_KB233222.1"/>
</dbReference>
<gene>
    <name evidence="9" type="ORF">OOA_07530</name>
</gene>
<evidence type="ECO:0000256" key="1">
    <source>
        <dbReference type="ARBA" id="ARBA00004651"/>
    </source>
</evidence>
<organism evidence="9 10">
    <name type="scientific">Providencia burhodogranariea DSM 19968</name>
    <dbReference type="NCBI Taxonomy" id="1141662"/>
    <lineage>
        <taxon>Bacteria</taxon>
        <taxon>Pseudomonadati</taxon>
        <taxon>Pseudomonadota</taxon>
        <taxon>Gammaproteobacteria</taxon>
        <taxon>Enterobacterales</taxon>
        <taxon>Morganellaceae</taxon>
        <taxon>Providencia</taxon>
    </lineage>
</organism>
<comment type="subcellular location">
    <subcellularLocation>
        <location evidence="1 8">Cell membrane</location>
        <topology evidence="1 8">Multi-pass membrane protein</topology>
    </subcellularLocation>
</comment>
<dbReference type="STRING" id="1141662.OOA_07530"/>
<dbReference type="PANTHER" id="PTHR30269">
    <property type="entry name" value="TRANSMEMBRANE PROTEIN YFCA"/>
    <property type="match status" value="1"/>
</dbReference>
<keyword evidence="3" id="KW-0813">Transport</keyword>
<keyword evidence="4 8" id="KW-1003">Cell membrane</keyword>
<dbReference type="HOGENOM" id="CLU_054750_7_1_6"/>
<evidence type="ECO:0000256" key="8">
    <source>
        <dbReference type="RuleBase" id="RU363041"/>
    </source>
</evidence>
<feature type="transmembrane region" description="Helical" evidence="8">
    <location>
        <begin position="37"/>
        <end position="56"/>
    </location>
</feature>
<comment type="similarity">
    <text evidence="2 8">Belongs to the 4-toluene sulfonate uptake permease (TSUP) (TC 2.A.102) family.</text>
</comment>
<evidence type="ECO:0000256" key="4">
    <source>
        <dbReference type="ARBA" id="ARBA00022475"/>
    </source>
</evidence>
<evidence type="ECO:0000256" key="7">
    <source>
        <dbReference type="ARBA" id="ARBA00023136"/>
    </source>
</evidence>
<dbReference type="eggNOG" id="COG0730">
    <property type="taxonomic scope" value="Bacteria"/>
</dbReference>
<dbReference type="EMBL" id="AKKL01000020">
    <property type="protein sequence ID" value="EKT62420.1"/>
    <property type="molecule type" value="Genomic_DNA"/>
</dbReference>
<feature type="transmembrane region" description="Helical" evidence="8">
    <location>
        <begin position="220"/>
        <end position="237"/>
    </location>
</feature>
<evidence type="ECO:0000256" key="6">
    <source>
        <dbReference type="ARBA" id="ARBA00022989"/>
    </source>
</evidence>
<comment type="caution">
    <text evidence="9">The sequence shown here is derived from an EMBL/GenBank/DDBJ whole genome shotgun (WGS) entry which is preliminary data.</text>
</comment>